<dbReference type="AlphaFoldDB" id="A0AAX4AVM1"/>
<reference evidence="1" key="1">
    <citation type="submission" date="2023-09" db="EMBL/GenBank/DDBJ databases">
        <title>Streptococcus_parasanguinius_hifiasm_complete_genome_Zymo_Research_ D6332.</title>
        <authorList>
            <person name="Damerum A."/>
        </authorList>
    </citation>
    <scope>NUCLEOTIDE SEQUENCE</scope>
    <source>
        <strain evidence="1">B-1756</strain>
    </source>
</reference>
<organism evidence="1 2">
    <name type="scientific">Streptococcus parasanguinis</name>
    <dbReference type="NCBI Taxonomy" id="1318"/>
    <lineage>
        <taxon>Bacteria</taxon>
        <taxon>Bacillati</taxon>
        <taxon>Bacillota</taxon>
        <taxon>Bacilli</taxon>
        <taxon>Lactobacillales</taxon>
        <taxon>Streptococcaceae</taxon>
        <taxon>Streptococcus</taxon>
    </lineage>
</organism>
<protein>
    <submittedName>
        <fullName evidence="1">Uncharacterized protein</fullName>
    </submittedName>
</protein>
<dbReference type="Proteomes" id="UP001248323">
    <property type="component" value="Chromosome"/>
</dbReference>
<name>A0AAX4AVM1_STRPA</name>
<sequence>MNRMKYLKSLSFRTKAIVSLILLALFASSVYSYAWPKYVQWKEDHEVQIVKTKVERIETFGSQNRYVFYKTSRPNGSYVLSNHFVTKNAKFVGRGSNQPVELSFDVYDLNHLKNPPKKIDVVKLLQTYDQRYKLDFQARRGYSDNGRDYMVFSLVNKENDKDKKEVALDLESEKIMQALSEDKTETKWVPFSFSYTNLDDITTEYGFISYYYLAYNEDDDGRKDTNLNFLKEYPNYYKDMKGLARVEVRQGEYNNPEAIFQDMRHWFAPVGQDKLDVIATDPKTNEQTPINTYQEYKEWYETHRDHL</sequence>
<dbReference type="EMBL" id="CP133988">
    <property type="protein sequence ID" value="WNB82689.1"/>
    <property type="molecule type" value="Genomic_DNA"/>
</dbReference>
<dbReference type="RefSeq" id="WP_003007260.1">
    <property type="nucleotide sequence ID" value="NZ_CP133988.1"/>
</dbReference>
<accession>A0AAX4AVM1</accession>
<evidence type="ECO:0000313" key="1">
    <source>
        <dbReference type="EMBL" id="WNB82689.1"/>
    </source>
</evidence>
<gene>
    <name evidence="1" type="ORF">RDV49_07140</name>
</gene>
<proteinExistence type="predicted"/>
<evidence type="ECO:0000313" key="2">
    <source>
        <dbReference type="Proteomes" id="UP001248323"/>
    </source>
</evidence>